<keyword evidence="3" id="KW-1185">Reference proteome</keyword>
<dbReference type="EMBL" id="JACHGN010000028">
    <property type="protein sequence ID" value="MBB5139205.1"/>
    <property type="molecule type" value="Genomic_DNA"/>
</dbReference>
<evidence type="ECO:0000313" key="3">
    <source>
        <dbReference type="Proteomes" id="UP000578449"/>
    </source>
</evidence>
<sequence length="405" mass="43160">MSTFRDQLQSIADGAPAVDLAERVIRRAERRRRGARAAAGAVVLAVAVAVVAAGGAIVTGGQRGGVITSGVITSKVTDTLPASGVGPLSHAYYDWCGEEWTPGRNTHTFARECAQWNVVTRAGRTYRMPEALSVYTEQSADEYMNTNAPLVISADGERVAYYSEKDQAFAVRDLHGGQVWTVPVPVSRAELVARPVLLLLSPGGTRLGLWGGSGLDVVVEVETGHVTHLPDGWHVRAVGDAGGPVIVTREGRDDELGALREDGTVRAFPPLEDTPPPDLGQPSPDGRTLAYLTGMTGAATSTPGPSERSTANATIVTLDAATGETLRRTRLRGAPRDFGAMRVGGWLSRTEVVVTEPVMDRVPKRGETPTLGERTYRVDVRTGRVRPLAVHTFRGWAGSLELPGF</sequence>
<dbReference type="RefSeq" id="WP_185056049.1">
    <property type="nucleotide sequence ID" value="NZ_BAABIX010000026.1"/>
</dbReference>
<keyword evidence="1" id="KW-0472">Membrane</keyword>
<accession>A0A840PTE6</accession>
<keyword evidence="1" id="KW-0812">Transmembrane</keyword>
<name>A0A840PTE6_9ACTN</name>
<dbReference type="SUPFAM" id="SSF82171">
    <property type="entry name" value="DPP6 N-terminal domain-like"/>
    <property type="match status" value="1"/>
</dbReference>
<evidence type="ECO:0000256" key="1">
    <source>
        <dbReference type="SAM" id="Phobius"/>
    </source>
</evidence>
<dbReference type="Proteomes" id="UP000578449">
    <property type="component" value="Unassembled WGS sequence"/>
</dbReference>
<proteinExistence type="predicted"/>
<reference evidence="2 3" key="1">
    <citation type="submission" date="2020-08" db="EMBL/GenBank/DDBJ databases">
        <title>Genomic Encyclopedia of Type Strains, Phase IV (KMG-IV): sequencing the most valuable type-strain genomes for metagenomic binning, comparative biology and taxonomic classification.</title>
        <authorList>
            <person name="Goeker M."/>
        </authorList>
    </citation>
    <scope>NUCLEOTIDE SEQUENCE [LARGE SCALE GENOMIC DNA]</scope>
    <source>
        <strain evidence="2 3">DSM 45615</strain>
    </source>
</reference>
<dbReference type="AlphaFoldDB" id="A0A840PTE6"/>
<comment type="caution">
    <text evidence="2">The sequence shown here is derived from an EMBL/GenBank/DDBJ whole genome shotgun (WGS) entry which is preliminary data.</text>
</comment>
<organism evidence="2 3">
    <name type="scientific">Thermocatellispora tengchongensis</name>
    <dbReference type="NCBI Taxonomy" id="1073253"/>
    <lineage>
        <taxon>Bacteria</taxon>
        <taxon>Bacillati</taxon>
        <taxon>Actinomycetota</taxon>
        <taxon>Actinomycetes</taxon>
        <taxon>Streptosporangiales</taxon>
        <taxon>Streptosporangiaceae</taxon>
        <taxon>Thermocatellispora</taxon>
    </lineage>
</organism>
<protein>
    <submittedName>
        <fullName evidence="2">Uncharacterized protein</fullName>
    </submittedName>
</protein>
<evidence type="ECO:0000313" key="2">
    <source>
        <dbReference type="EMBL" id="MBB5139205.1"/>
    </source>
</evidence>
<gene>
    <name evidence="2" type="ORF">HNP84_008968</name>
</gene>
<keyword evidence="1" id="KW-1133">Transmembrane helix</keyword>
<feature type="transmembrane region" description="Helical" evidence="1">
    <location>
        <begin position="37"/>
        <end position="58"/>
    </location>
</feature>